<gene>
    <name evidence="1" type="ORF">UFOVP1_9</name>
</gene>
<organism evidence="1">
    <name type="scientific">uncultured Caudovirales phage</name>
    <dbReference type="NCBI Taxonomy" id="2100421"/>
    <lineage>
        <taxon>Viruses</taxon>
        <taxon>Duplodnaviria</taxon>
        <taxon>Heunggongvirae</taxon>
        <taxon>Uroviricota</taxon>
        <taxon>Caudoviricetes</taxon>
        <taxon>Peduoviridae</taxon>
        <taxon>Maltschvirus</taxon>
        <taxon>Maltschvirus maltsch</taxon>
    </lineage>
</organism>
<reference evidence="1" key="1">
    <citation type="submission" date="2020-04" db="EMBL/GenBank/DDBJ databases">
        <authorList>
            <person name="Chiriac C."/>
            <person name="Salcher M."/>
            <person name="Ghai R."/>
            <person name="Kavagutti S V."/>
        </authorList>
    </citation>
    <scope>NUCLEOTIDE SEQUENCE</scope>
</reference>
<proteinExistence type="predicted"/>
<name>A0A6J5KKX9_9CAUD</name>
<dbReference type="EMBL" id="LR796139">
    <property type="protein sequence ID" value="CAB4120869.1"/>
    <property type="molecule type" value="Genomic_DNA"/>
</dbReference>
<sequence>MKYLISLSLYLLSFNALASSTVLIITVLSPGGGAISTSTTLMTSSSTCAAAVTAYNTAVSSMKVIKSAICVTQ</sequence>
<accession>A0A6J5KKX9</accession>
<evidence type="ECO:0000313" key="1">
    <source>
        <dbReference type="EMBL" id="CAB4120869.1"/>
    </source>
</evidence>
<protein>
    <submittedName>
        <fullName evidence="1">Uncharacterized protein</fullName>
    </submittedName>
</protein>